<evidence type="ECO:0000313" key="3">
    <source>
        <dbReference type="Proteomes" id="UP000698800"/>
    </source>
</evidence>
<feature type="compositionally biased region" description="Basic and acidic residues" evidence="1">
    <location>
        <begin position="178"/>
        <end position="195"/>
    </location>
</feature>
<organism evidence="2 3">
    <name type="scientific">Glutinoglossum americanum</name>
    <dbReference type="NCBI Taxonomy" id="1670608"/>
    <lineage>
        <taxon>Eukaryota</taxon>
        <taxon>Fungi</taxon>
        <taxon>Dikarya</taxon>
        <taxon>Ascomycota</taxon>
        <taxon>Pezizomycotina</taxon>
        <taxon>Geoglossomycetes</taxon>
        <taxon>Geoglossales</taxon>
        <taxon>Geoglossaceae</taxon>
        <taxon>Glutinoglossum</taxon>
    </lineage>
</organism>
<dbReference type="Proteomes" id="UP000698800">
    <property type="component" value="Unassembled WGS sequence"/>
</dbReference>
<accession>A0A9P8HXL6</accession>
<evidence type="ECO:0000313" key="2">
    <source>
        <dbReference type="EMBL" id="KAH0536338.1"/>
    </source>
</evidence>
<name>A0A9P8HXL6_9PEZI</name>
<comment type="caution">
    <text evidence="2">The sequence shown here is derived from an EMBL/GenBank/DDBJ whole genome shotgun (WGS) entry which is preliminary data.</text>
</comment>
<proteinExistence type="predicted"/>
<evidence type="ECO:0000256" key="1">
    <source>
        <dbReference type="SAM" id="MobiDB-lite"/>
    </source>
</evidence>
<reference evidence="2" key="1">
    <citation type="submission" date="2021-03" db="EMBL/GenBank/DDBJ databases">
        <title>Comparative genomics and phylogenomic investigation of the class Geoglossomycetes provide insights into ecological specialization and systematics.</title>
        <authorList>
            <person name="Melie T."/>
            <person name="Pirro S."/>
            <person name="Miller A.N."/>
            <person name="Quandt A."/>
        </authorList>
    </citation>
    <scope>NUCLEOTIDE SEQUENCE</scope>
    <source>
        <strain evidence="2">GBOQ0MN5Z8</strain>
    </source>
</reference>
<sequence length="221" mass="23969">MSSLPQKFDLLGEAEEGTTYETRGIGGRFIFCNTRARYQTRISEADIHDARAGNDGDSLSYQRLEEGTWGPTTAINFPLRRASIAAGAMGRTCDAVEEDPESTVQASSDAVPLQWTPLTRAESSFTSLEKGASEKEPTAVYGSRRGGGVTMTDAGKADRRGGDVTMMDAGKAYRRQRQSVESRTIESDEFADRGRVAAAGIALEKENPRRKHRKRPSGASG</sequence>
<dbReference type="EMBL" id="JAGHQL010000213">
    <property type="protein sequence ID" value="KAH0536338.1"/>
    <property type="molecule type" value="Genomic_DNA"/>
</dbReference>
<feature type="compositionally biased region" description="Basic residues" evidence="1">
    <location>
        <begin position="208"/>
        <end position="221"/>
    </location>
</feature>
<feature type="region of interest" description="Disordered" evidence="1">
    <location>
        <begin position="126"/>
        <end position="221"/>
    </location>
</feature>
<gene>
    <name evidence="2" type="ORF">FGG08_006792</name>
</gene>
<dbReference type="AlphaFoldDB" id="A0A9P8HXL6"/>
<keyword evidence="3" id="KW-1185">Reference proteome</keyword>
<protein>
    <submittedName>
        <fullName evidence="2">Uncharacterized protein</fullName>
    </submittedName>
</protein>